<sequence>MSSIECDDADPRTSQQRLCYLQIKVVDEVSTVSVYNMYTRPPGFTNATFYYRSAMLQSWNKFCFQSGMVELRVQLPGATSKSVRNPDIERGDSTARVEVKEYYPTWPGIWLMGNLGRAIFSASTNRMWPFSYNECNASVFNASNQRISACDADPGSGMHPFQGRGAPEIDILEGGGTDISSSIQIGPGMAKNFRRLPVNNTLFPSDLHTCMYSQTCQTPGANLPGVPTELYRKRHHRTWYQGLRYGANDLCKANATAKQAYRDVVAALVDGVEANTCDLGTCPASHDVSGDLAFMDGNRRRGRRWGINSRGTCFAVINAYTGSFLCDPDSTDPNCQAPRSPQAPQHNVMAPFSYQMDAISANWGVHVGVYTSFVVYQLEWVTGDEGYVRWMVEGMPVFEIPGASIRSPPQDAYKTNVVRLVPEEPMYIILNVALSGVWGTTPPNSGRPCRGDGTDALANRICSGFPMAMKIDYVRLYQDVGENSRMAIGCDPPTHPTRQWILNHRDDYEDNWNRHVDVHGGASCHHHDDCTIARTDWIRFRTGRCGDLARCVCTTKYWGGPRCTLHLPTLAGAMTRNGTVYRLSFGPPMALTIPVSVLSVLAAIILAVLLVRKDRRIRAEVALVERHRNVKKPAVKVNDENSASD</sequence>
<keyword evidence="7" id="KW-1185">Reference proteome</keyword>
<evidence type="ECO:0000256" key="1">
    <source>
        <dbReference type="ARBA" id="ARBA00004370"/>
    </source>
</evidence>
<keyword evidence="4" id="KW-0961">Cell wall biogenesis/degradation</keyword>
<evidence type="ECO:0000256" key="5">
    <source>
        <dbReference type="SAM" id="Phobius"/>
    </source>
</evidence>
<dbReference type="InterPro" id="IPR005629">
    <property type="entry name" value="Skn1/Kre6/Sbg1"/>
</dbReference>
<keyword evidence="5" id="KW-0812">Transmembrane</keyword>
<dbReference type="Proteomes" id="UP001146120">
    <property type="component" value="Unassembled WGS sequence"/>
</dbReference>
<dbReference type="AlphaFoldDB" id="A0AAV2Z5I7"/>
<dbReference type="Pfam" id="PF03935">
    <property type="entry name" value="SKN1_KRE6_Sbg1"/>
    <property type="match status" value="3"/>
</dbReference>
<dbReference type="EMBL" id="DAKRPA010000073">
    <property type="protein sequence ID" value="DAZ99974.1"/>
    <property type="molecule type" value="Genomic_DNA"/>
</dbReference>
<reference evidence="6" key="1">
    <citation type="submission" date="2022-11" db="EMBL/GenBank/DDBJ databases">
        <authorList>
            <person name="Morgan W.R."/>
            <person name="Tartar A."/>
        </authorList>
    </citation>
    <scope>NUCLEOTIDE SEQUENCE</scope>
    <source>
        <strain evidence="6">ARSEF 373</strain>
    </source>
</reference>
<evidence type="ECO:0000313" key="6">
    <source>
        <dbReference type="EMBL" id="DAZ99974.1"/>
    </source>
</evidence>
<dbReference type="GO" id="GO:0071555">
    <property type="term" value="P:cell wall organization"/>
    <property type="evidence" value="ECO:0007669"/>
    <property type="project" value="UniProtKB-KW"/>
</dbReference>
<reference evidence="6" key="2">
    <citation type="journal article" date="2023" name="Microbiol Resour">
        <title>Decontamination and Annotation of the Draft Genome Sequence of the Oomycete Lagenidium giganteum ARSEF 373.</title>
        <authorList>
            <person name="Morgan W.R."/>
            <person name="Tartar A."/>
        </authorList>
    </citation>
    <scope>NUCLEOTIDE SEQUENCE</scope>
    <source>
        <strain evidence="6">ARSEF 373</strain>
    </source>
</reference>
<dbReference type="PANTHER" id="PTHR31361">
    <property type="entry name" value="BETA-GLUCAN SYNTHESIS-ASSOCIATED PROTEIN KRE6-RELATED"/>
    <property type="match status" value="1"/>
</dbReference>
<comment type="caution">
    <text evidence="6">The sequence shown here is derived from an EMBL/GenBank/DDBJ whole genome shotgun (WGS) entry which is preliminary data.</text>
</comment>
<dbReference type="GO" id="GO:0005886">
    <property type="term" value="C:plasma membrane"/>
    <property type="evidence" value="ECO:0007669"/>
    <property type="project" value="TreeGrafter"/>
</dbReference>
<evidence type="ECO:0000256" key="2">
    <source>
        <dbReference type="ARBA" id="ARBA00023136"/>
    </source>
</evidence>
<dbReference type="PANTHER" id="PTHR31361:SF1">
    <property type="entry name" value="BETA-GLUCAN SYNTHESIS-ASSOCIATED PROTEIN KRE6-RELATED"/>
    <property type="match status" value="1"/>
</dbReference>
<evidence type="ECO:0008006" key="8">
    <source>
        <dbReference type="Google" id="ProtNLM"/>
    </source>
</evidence>
<dbReference type="Gene3D" id="2.60.120.200">
    <property type="match status" value="2"/>
</dbReference>
<feature type="transmembrane region" description="Helical" evidence="5">
    <location>
        <begin position="589"/>
        <end position="611"/>
    </location>
</feature>
<keyword evidence="3" id="KW-0325">Glycoprotein</keyword>
<comment type="subcellular location">
    <subcellularLocation>
        <location evidence="1">Membrane</location>
    </subcellularLocation>
</comment>
<gene>
    <name evidence="6" type="ORF">N0F65_008781</name>
</gene>
<keyword evidence="2 5" id="KW-0472">Membrane</keyword>
<dbReference type="InterPro" id="IPR013320">
    <property type="entry name" value="ConA-like_dom_sf"/>
</dbReference>
<dbReference type="GO" id="GO:0015926">
    <property type="term" value="F:glucosidase activity"/>
    <property type="evidence" value="ECO:0007669"/>
    <property type="project" value="TreeGrafter"/>
</dbReference>
<evidence type="ECO:0000313" key="7">
    <source>
        <dbReference type="Proteomes" id="UP001146120"/>
    </source>
</evidence>
<evidence type="ECO:0000256" key="4">
    <source>
        <dbReference type="ARBA" id="ARBA00023316"/>
    </source>
</evidence>
<dbReference type="GO" id="GO:0005789">
    <property type="term" value="C:endoplasmic reticulum membrane"/>
    <property type="evidence" value="ECO:0007669"/>
    <property type="project" value="TreeGrafter"/>
</dbReference>
<name>A0AAV2Z5I7_9STRA</name>
<dbReference type="SUPFAM" id="SSF49899">
    <property type="entry name" value="Concanavalin A-like lectins/glucanases"/>
    <property type="match status" value="2"/>
</dbReference>
<protein>
    <recommendedName>
        <fullName evidence="8">Beta-glucan synthesis-associated protein</fullName>
    </recommendedName>
</protein>
<evidence type="ECO:0000256" key="3">
    <source>
        <dbReference type="ARBA" id="ARBA00023180"/>
    </source>
</evidence>
<dbReference type="GO" id="GO:0006078">
    <property type="term" value="P:(1-&gt;6)-beta-D-glucan biosynthetic process"/>
    <property type="evidence" value="ECO:0007669"/>
    <property type="project" value="TreeGrafter"/>
</dbReference>
<organism evidence="6 7">
    <name type="scientific">Lagenidium giganteum</name>
    <dbReference type="NCBI Taxonomy" id="4803"/>
    <lineage>
        <taxon>Eukaryota</taxon>
        <taxon>Sar</taxon>
        <taxon>Stramenopiles</taxon>
        <taxon>Oomycota</taxon>
        <taxon>Peronosporomycetes</taxon>
        <taxon>Pythiales</taxon>
        <taxon>Pythiaceae</taxon>
    </lineage>
</organism>
<accession>A0AAV2Z5I7</accession>
<keyword evidence="5" id="KW-1133">Transmembrane helix</keyword>
<proteinExistence type="predicted"/>